<dbReference type="InterPro" id="IPR000477">
    <property type="entry name" value="RT_dom"/>
</dbReference>
<dbReference type="InterPro" id="IPR043502">
    <property type="entry name" value="DNA/RNA_pol_sf"/>
</dbReference>
<dbReference type="PROSITE" id="PS50878">
    <property type="entry name" value="RT_POL"/>
    <property type="match status" value="1"/>
</dbReference>
<dbReference type="InterPro" id="IPR015095">
    <property type="entry name" value="AlkB_hom8_N"/>
</dbReference>
<proteinExistence type="predicted"/>
<reference evidence="2 3" key="1">
    <citation type="submission" date="2024-05" db="EMBL/GenBank/DDBJ databases">
        <title>Genome sequencing and assembly of Indian major carp, Cirrhinus mrigala (Hamilton, 1822).</title>
        <authorList>
            <person name="Mohindra V."/>
            <person name="Chowdhury L.M."/>
            <person name="Lal K."/>
            <person name="Jena J.K."/>
        </authorList>
    </citation>
    <scope>NUCLEOTIDE SEQUENCE [LARGE SCALE GENOMIC DNA]</scope>
    <source>
        <strain evidence="2">CM1030</strain>
        <tissue evidence="2">Blood</tissue>
    </source>
</reference>
<accession>A0ABD0R947</accession>
<keyword evidence="3" id="KW-1185">Reference proteome</keyword>
<comment type="caution">
    <text evidence="2">The sequence shown here is derived from an EMBL/GenBank/DDBJ whole genome shotgun (WGS) entry which is preliminary data.</text>
</comment>
<dbReference type="Pfam" id="PF09004">
    <property type="entry name" value="ALKBH8_N"/>
    <property type="match status" value="1"/>
</dbReference>
<evidence type="ECO:0000259" key="1">
    <source>
        <dbReference type="PROSITE" id="PS50878"/>
    </source>
</evidence>
<dbReference type="PANTHER" id="PTHR33332">
    <property type="entry name" value="REVERSE TRANSCRIPTASE DOMAIN-CONTAINING PROTEIN"/>
    <property type="match status" value="1"/>
</dbReference>
<organism evidence="2 3">
    <name type="scientific">Cirrhinus mrigala</name>
    <name type="common">Mrigala</name>
    <dbReference type="NCBI Taxonomy" id="683832"/>
    <lineage>
        <taxon>Eukaryota</taxon>
        <taxon>Metazoa</taxon>
        <taxon>Chordata</taxon>
        <taxon>Craniata</taxon>
        <taxon>Vertebrata</taxon>
        <taxon>Euteleostomi</taxon>
        <taxon>Actinopterygii</taxon>
        <taxon>Neopterygii</taxon>
        <taxon>Teleostei</taxon>
        <taxon>Ostariophysi</taxon>
        <taxon>Cypriniformes</taxon>
        <taxon>Cyprinidae</taxon>
        <taxon>Labeoninae</taxon>
        <taxon>Labeonini</taxon>
        <taxon>Cirrhinus</taxon>
    </lineage>
</organism>
<dbReference type="SUPFAM" id="SSF56672">
    <property type="entry name" value="DNA/RNA polymerases"/>
    <property type="match status" value="1"/>
</dbReference>
<dbReference type="Proteomes" id="UP001529510">
    <property type="component" value="Unassembled WGS sequence"/>
</dbReference>
<name>A0ABD0R947_CIRMR</name>
<evidence type="ECO:0000313" key="2">
    <source>
        <dbReference type="EMBL" id="KAL0195017.1"/>
    </source>
</evidence>
<feature type="non-terminal residue" evidence="2">
    <location>
        <position position="238"/>
    </location>
</feature>
<feature type="non-terminal residue" evidence="2">
    <location>
        <position position="1"/>
    </location>
</feature>
<dbReference type="Pfam" id="PF00078">
    <property type="entry name" value="RVT_1"/>
    <property type="match status" value="1"/>
</dbReference>
<feature type="domain" description="Reverse transcriptase" evidence="1">
    <location>
        <begin position="1"/>
        <end position="193"/>
    </location>
</feature>
<dbReference type="EMBL" id="JAMKFB020000004">
    <property type="protein sequence ID" value="KAL0195017.1"/>
    <property type="molecule type" value="Genomic_DNA"/>
</dbReference>
<sequence>EHAVNVGLHYILQHLDKPGTYARISFVDFSSAFNTIIPDILQNKLSQLSVPTSICQWITSFLTDRQQLVRLGKLTSGTCTISTGAPQGCVLSPLLFSLYTNDCTSKDPSVKLLKFADDTTVIGLIRDGDESAYRQEVEQLSLWRSHNNLELNTLKTVEMTVDLRRKPPVLTPLTIMNSTVAAVDSFKFLGTNIYQDLKWDIHIDSIVKKAQQSLYFLRQLKKFNLPQALMTQFYSAVI</sequence>
<dbReference type="AlphaFoldDB" id="A0ABD0R947"/>
<protein>
    <recommendedName>
        <fullName evidence="1">Reverse transcriptase domain-containing protein</fullName>
    </recommendedName>
</protein>
<gene>
    <name evidence="2" type="ORF">M9458_008589</name>
</gene>
<evidence type="ECO:0000313" key="3">
    <source>
        <dbReference type="Proteomes" id="UP001529510"/>
    </source>
</evidence>